<evidence type="ECO:0000313" key="6">
    <source>
        <dbReference type="EMBL" id="KAA8534575.1"/>
    </source>
</evidence>
<dbReference type="CDD" id="cd10017">
    <property type="entry name" value="B3_DNA"/>
    <property type="match status" value="1"/>
</dbReference>
<keyword evidence="7" id="KW-1185">Reference proteome</keyword>
<evidence type="ECO:0000256" key="3">
    <source>
        <dbReference type="ARBA" id="ARBA00023125"/>
    </source>
</evidence>
<dbReference type="Gene3D" id="2.40.330.10">
    <property type="entry name" value="DNA-binding pseudobarrel domain"/>
    <property type="match status" value="1"/>
</dbReference>
<dbReference type="Proteomes" id="UP000325577">
    <property type="component" value="Linkage Group LG18"/>
</dbReference>
<evidence type="ECO:0000256" key="1">
    <source>
        <dbReference type="ARBA" id="ARBA00004123"/>
    </source>
</evidence>
<proteinExistence type="predicted"/>
<sequence>MECLSVVERDLSETSLRDERKIEHEREIDMGIWRMKGLCFWKPLSKTDVYGYLEVPMAARYLPTGNEVMDVQDQKEGYWQFRALTRKDGRRCFTGNWRNFVAAASPRIGDTFRYYFLHSSNRYFVEIERQPVVETEYPTVEAESQLAVAVQYPKVEPEQQLVEAESRLLEAVEYPPVEPEQQPVPDLILFGVKIFI</sequence>
<keyword evidence="3" id="KW-0238">DNA-binding</keyword>
<dbReference type="AlphaFoldDB" id="A0A5J5ATX0"/>
<dbReference type="SUPFAM" id="SSF101936">
    <property type="entry name" value="DNA-binding pseudobarrel domain"/>
    <property type="match status" value="1"/>
</dbReference>
<protein>
    <recommendedName>
        <fullName evidence="8">TF-B3 domain-containing protein</fullName>
    </recommendedName>
</protein>
<evidence type="ECO:0000256" key="2">
    <source>
        <dbReference type="ARBA" id="ARBA00023015"/>
    </source>
</evidence>
<dbReference type="EMBL" id="CM018041">
    <property type="protein sequence ID" value="KAA8534575.1"/>
    <property type="molecule type" value="Genomic_DNA"/>
</dbReference>
<dbReference type="OrthoDB" id="1814692at2759"/>
<dbReference type="GO" id="GO:0003677">
    <property type="term" value="F:DNA binding"/>
    <property type="evidence" value="ECO:0007669"/>
    <property type="project" value="UniProtKB-KW"/>
</dbReference>
<keyword evidence="4" id="KW-0804">Transcription</keyword>
<name>A0A5J5ATX0_9ASTE</name>
<dbReference type="InterPro" id="IPR003340">
    <property type="entry name" value="B3_DNA-bd"/>
</dbReference>
<keyword evidence="5" id="KW-0539">Nucleus</keyword>
<dbReference type="InterPro" id="IPR015300">
    <property type="entry name" value="DNA-bd_pseudobarrel_sf"/>
</dbReference>
<gene>
    <name evidence="6" type="ORF">F0562_032166</name>
</gene>
<evidence type="ECO:0008006" key="8">
    <source>
        <dbReference type="Google" id="ProtNLM"/>
    </source>
</evidence>
<evidence type="ECO:0000256" key="4">
    <source>
        <dbReference type="ARBA" id="ARBA00023163"/>
    </source>
</evidence>
<dbReference type="GO" id="GO:0005634">
    <property type="term" value="C:nucleus"/>
    <property type="evidence" value="ECO:0007669"/>
    <property type="project" value="UniProtKB-SubCell"/>
</dbReference>
<organism evidence="6 7">
    <name type="scientific">Nyssa sinensis</name>
    <dbReference type="NCBI Taxonomy" id="561372"/>
    <lineage>
        <taxon>Eukaryota</taxon>
        <taxon>Viridiplantae</taxon>
        <taxon>Streptophyta</taxon>
        <taxon>Embryophyta</taxon>
        <taxon>Tracheophyta</taxon>
        <taxon>Spermatophyta</taxon>
        <taxon>Magnoliopsida</taxon>
        <taxon>eudicotyledons</taxon>
        <taxon>Gunneridae</taxon>
        <taxon>Pentapetalae</taxon>
        <taxon>asterids</taxon>
        <taxon>Cornales</taxon>
        <taxon>Nyssaceae</taxon>
        <taxon>Nyssa</taxon>
    </lineage>
</organism>
<evidence type="ECO:0000313" key="7">
    <source>
        <dbReference type="Proteomes" id="UP000325577"/>
    </source>
</evidence>
<comment type="subcellular location">
    <subcellularLocation>
        <location evidence="1">Nucleus</location>
    </subcellularLocation>
</comment>
<keyword evidence="2" id="KW-0805">Transcription regulation</keyword>
<evidence type="ECO:0000256" key="5">
    <source>
        <dbReference type="ARBA" id="ARBA00023242"/>
    </source>
</evidence>
<reference evidence="6 7" key="1">
    <citation type="submission" date="2019-09" db="EMBL/GenBank/DDBJ databases">
        <title>A chromosome-level genome assembly of the Chinese tupelo Nyssa sinensis.</title>
        <authorList>
            <person name="Yang X."/>
            <person name="Kang M."/>
            <person name="Yang Y."/>
            <person name="Xiong H."/>
            <person name="Wang M."/>
            <person name="Zhang Z."/>
            <person name="Wang Z."/>
            <person name="Wu H."/>
            <person name="Ma T."/>
            <person name="Liu J."/>
            <person name="Xi Z."/>
        </authorList>
    </citation>
    <scope>NUCLEOTIDE SEQUENCE [LARGE SCALE GENOMIC DNA]</scope>
    <source>
        <strain evidence="6">J267</strain>
        <tissue evidence="6">Leaf</tissue>
    </source>
</reference>
<accession>A0A5J5ATX0</accession>